<dbReference type="CDD" id="cd00590">
    <property type="entry name" value="RRM_SF"/>
    <property type="match status" value="1"/>
</dbReference>
<feature type="compositionally biased region" description="Low complexity" evidence="2">
    <location>
        <begin position="98"/>
        <end position="117"/>
    </location>
</feature>
<accession>A0A1Y1YIS1</accession>
<dbReference type="Proteomes" id="UP000193498">
    <property type="component" value="Unassembled WGS sequence"/>
</dbReference>
<dbReference type="STRING" id="1314790.A0A1Y1YIS1"/>
<protein>
    <recommendedName>
        <fullName evidence="3">RRM domain-containing protein</fullName>
    </recommendedName>
</protein>
<gene>
    <name evidence="4" type="ORF">K493DRAFT_406903</name>
</gene>
<feature type="region of interest" description="Disordered" evidence="2">
    <location>
        <begin position="762"/>
        <end position="793"/>
    </location>
</feature>
<dbReference type="InParanoid" id="A0A1Y1YIS1"/>
<feature type="domain" description="RRM" evidence="3">
    <location>
        <begin position="444"/>
        <end position="530"/>
    </location>
</feature>
<dbReference type="Pfam" id="PF00076">
    <property type="entry name" value="RRM_1"/>
    <property type="match status" value="1"/>
</dbReference>
<dbReference type="Gene3D" id="3.30.70.330">
    <property type="match status" value="1"/>
</dbReference>
<sequence length="793" mass="87555">MSDSNQDNSFSSVPRRGAPIEVPSRYSTPVGSRSTAAKPAATPGTRVLRSRTIAADGKTTETPRESLARSRAPAAPLDAAKDATRSRVSSIGAQGPLRRTSLATRRTAAATATSATGETKTITATTLQPLQRRTSISTRATTTSEIKPLTRTTRASAGSQEPKALLTRTTATTTTLRRTSLLAKRTATGAAPPVSTPQAGARRLSNDIPEIKSAAKPARAPAKETPSQPATRTRLSTLDSGARAKRTPLVTRRSSTDVQPMVTPLAGIRNYEQEENEVLTQADKEEVEVTTTQKTDIEASPDTDFNELPWASKSSPIKAKNMIITEALVNITTPKKGTPRRQPKSTAKKDRRTPFIEGVKNILPKAQAEVQTVDEVMTDVKEMDQPEEISEEKQEITESNVEPPSAAQESLALHAPTANNRKRKAPEELAETFKKISRNTYIANTIFLSDMPMHVPKSEINKLIRELFADFANDISEMKVMSSTLKKSSGVAYLSFKSKEAAIKAKDVEPKGDMKICLMGEPEHMESSLDTSVDPSSKEYARNALIERLLTLYSVVKEQGSVLKSQILEHLPPPAQKYLNEEGKEKHIAGLFKREFGGVCKTLNSEPMNRVFKVVGDEVLTQVDTFEEAKAILLEHKEGPKKPHVVYPNPSGLPRNVYDAQHIRAFATMVFDQLKEGADLNVNTLYEQLGYPKYTNHHGDSDRYKNLIHFWFRSASRFFTMLPMAQIFAVNATTGKITLKLRAPTLVRYKLDGYKVCERDQGPNQLELARQKEREEQEAKQETPYEEGDSMLE</sequence>
<comment type="caution">
    <text evidence="4">The sequence shown here is derived from an EMBL/GenBank/DDBJ whole genome shotgun (WGS) entry which is preliminary data.</text>
</comment>
<proteinExistence type="predicted"/>
<feature type="region of interest" description="Disordered" evidence="2">
    <location>
        <begin position="1"/>
        <end position="117"/>
    </location>
</feature>
<feature type="region of interest" description="Disordered" evidence="2">
    <location>
        <begin position="333"/>
        <end position="355"/>
    </location>
</feature>
<feature type="compositionally biased region" description="Basic and acidic residues" evidence="2">
    <location>
        <begin position="58"/>
        <end position="68"/>
    </location>
</feature>
<keyword evidence="1" id="KW-0694">RNA-binding</keyword>
<reference evidence="4 5" key="1">
    <citation type="submission" date="2016-07" db="EMBL/GenBank/DDBJ databases">
        <title>Pervasive Adenine N6-methylation of Active Genes in Fungi.</title>
        <authorList>
            <consortium name="DOE Joint Genome Institute"/>
            <person name="Mondo S.J."/>
            <person name="Dannebaum R.O."/>
            <person name="Kuo R.C."/>
            <person name="Labutti K."/>
            <person name="Haridas S."/>
            <person name="Kuo A."/>
            <person name="Salamov A."/>
            <person name="Ahrendt S.R."/>
            <person name="Lipzen A."/>
            <person name="Sullivan W."/>
            <person name="Andreopoulos W.B."/>
            <person name="Clum A."/>
            <person name="Lindquist E."/>
            <person name="Daum C."/>
            <person name="Ramamoorthy G.K."/>
            <person name="Gryganskyi A."/>
            <person name="Culley D."/>
            <person name="Magnuson J.K."/>
            <person name="James T.Y."/>
            <person name="O'Malley M.A."/>
            <person name="Stajich J.E."/>
            <person name="Spatafora J.W."/>
            <person name="Visel A."/>
            <person name="Grigoriev I.V."/>
        </authorList>
    </citation>
    <scope>NUCLEOTIDE SEQUENCE [LARGE SCALE GENOMIC DNA]</scope>
    <source>
        <strain evidence="4 5">CBS 931.73</strain>
    </source>
</reference>
<dbReference type="InterPro" id="IPR012677">
    <property type="entry name" value="Nucleotide-bd_a/b_plait_sf"/>
</dbReference>
<feature type="compositionally biased region" description="Polar residues" evidence="2">
    <location>
        <begin position="25"/>
        <end position="35"/>
    </location>
</feature>
<evidence type="ECO:0000256" key="1">
    <source>
        <dbReference type="PROSITE-ProRule" id="PRU00176"/>
    </source>
</evidence>
<keyword evidence="5" id="KW-1185">Reference proteome</keyword>
<organism evidence="4 5">
    <name type="scientific">Basidiobolus meristosporus CBS 931.73</name>
    <dbReference type="NCBI Taxonomy" id="1314790"/>
    <lineage>
        <taxon>Eukaryota</taxon>
        <taxon>Fungi</taxon>
        <taxon>Fungi incertae sedis</taxon>
        <taxon>Zoopagomycota</taxon>
        <taxon>Entomophthoromycotina</taxon>
        <taxon>Basidiobolomycetes</taxon>
        <taxon>Basidiobolales</taxon>
        <taxon>Basidiobolaceae</taxon>
        <taxon>Basidiobolus</taxon>
    </lineage>
</organism>
<dbReference type="InterPro" id="IPR000504">
    <property type="entry name" value="RRM_dom"/>
</dbReference>
<feature type="compositionally biased region" description="Acidic residues" evidence="2">
    <location>
        <begin position="784"/>
        <end position="793"/>
    </location>
</feature>
<dbReference type="AlphaFoldDB" id="A0A1Y1YIS1"/>
<name>A0A1Y1YIS1_9FUNG</name>
<feature type="compositionally biased region" description="Polar residues" evidence="2">
    <location>
        <begin position="225"/>
        <end position="239"/>
    </location>
</feature>
<feature type="compositionally biased region" description="Basic and acidic residues" evidence="2">
    <location>
        <begin position="769"/>
        <end position="783"/>
    </location>
</feature>
<dbReference type="InterPro" id="IPR035979">
    <property type="entry name" value="RBD_domain_sf"/>
</dbReference>
<evidence type="ECO:0000313" key="5">
    <source>
        <dbReference type="Proteomes" id="UP000193498"/>
    </source>
</evidence>
<evidence type="ECO:0000256" key="2">
    <source>
        <dbReference type="SAM" id="MobiDB-lite"/>
    </source>
</evidence>
<feature type="region of interest" description="Disordered" evidence="2">
    <location>
        <begin position="185"/>
        <end position="243"/>
    </location>
</feature>
<evidence type="ECO:0000259" key="3">
    <source>
        <dbReference type="PROSITE" id="PS50102"/>
    </source>
</evidence>
<feature type="compositionally biased region" description="Polar residues" evidence="2">
    <location>
        <begin position="1"/>
        <end position="12"/>
    </location>
</feature>
<dbReference type="PROSITE" id="PS50102">
    <property type="entry name" value="RRM"/>
    <property type="match status" value="1"/>
</dbReference>
<feature type="region of interest" description="Disordered" evidence="2">
    <location>
        <begin position="383"/>
        <end position="426"/>
    </location>
</feature>
<evidence type="ECO:0000313" key="4">
    <source>
        <dbReference type="EMBL" id="ORX97524.1"/>
    </source>
</evidence>
<feature type="compositionally biased region" description="Low complexity" evidence="2">
    <location>
        <begin position="69"/>
        <end position="78"/>
    </location>
</feature>
<dbReference type="GO" id="GO:0003723">
    <property type="term" value="F:RNA binding"/>
    <property type="evidence" value="ECO:0007669"/>
    <property type="project" value="UniProtKB-UniRule"/>
</dbReference>
<dbReference type="SUPFAM" id="SSF54928">
    <property type="entry name" value="RNA-binding domain, RBD"/>
    <property type="match status" value="1"/>
</dbReference>
<dbReference type="EMBL" id="MCFE01000131">
    <property type="protein sequence ID" value="ORX97524.1"/>
    <property type="molecule type" value="Genomic_DNA"/>
</dbReference>